<accession>A0A556U114</accession>
<dbReference type="EMBL" id="VCAZ01000036">
    <property type="protein sequence ID" value="TSL75274.1"/>
    <property type="molecule type" value="Genomic_DNA"/>
</dbReference>
<organism evidence="1 2">
    <name type="scientific">Bagarius yarrelli</name>
    <name type="common">Goonch</name>
    <name type="synonym">Bagrus yarrelli</name>
    <dbReference type="NCBI Taxonomy" id="175774"/>
    <lineage>
        <taxon>Eukaryota</taxon>
        <taxon>Metazoa</taxon>
        <taxon>Chordata</taxon>
        <taxon>Craniata</taxon>
        <taxon>Vertebrata</taxon>
        <taxon>Euteleostomi</taxon>
        <taxon>Actinopterygii</taxon>
        <taxon>Neopterygii</taxon>
        <taxon>Teleostei</taxon>
        <taxon>Ostariophysi</taxon>
        <taxon>Siluriformes</taxon>
        <taxon>Sisoridae</taxon>
        <taxon>Sisorinae</taxon>
        <taxon>Bagarius</taxon>
    </lineage>
</organism>
<reference evidence="1 2" key="1">
    <citation type="journal article" date="2019" name="Genome Biol. Evol.">
        <title>Whole-Genome Sequencing of the Giant Devil Catfish, Bagarius yarrelli.</title>
        <authorList>
            <person name="Jiang W."/>
            <person name="Lv Y."/>
            <person name="Cheng L."/>
            <person name="Yang K."/>
            <person name="Chao B."/>
            <person name="Wang X."/>
            <person name="Li Y."/>
            <person name="Pan X."/>
            <person name="You X."/>
            <person name="Zhang Y."/>
            <person name="Yang J."/>
            <person name="Li J."/>
            <person name="Zhang X."/>
            <person name="Liu S."/>
            <person name="Sun C."/>
            <person name="Yang J."/>
            <person name="Shi Q."/>
        </authorList>
    </citation>
    <scope>NUCLEOTIDE SEQUENCE [LARGE SCALE GENOMIC DNA]</scope>
    <source>
        <strain evidence="1">JWS20170419001</strain>
        <tissue evidence="1">Muscle</tissue>
    </source>
</reference>
<dbReference type="InterPro" id="IPR036390">
    <property type="entry name" value="WH_DNA-bd_sf"/>
</dbReference>
<name>A0A556U114_BAGYA</name>
<dbReference type="InterPro" id="IPR036388">
    <property type="entry name" value="WH-like_DNA-bd_sf"/>
</dbReference>
<proteinExistence type="predicted"/>
<dbReference type="Proteomes" id="UP000319801">
    <property type="component" value="Unassembled WGS sequence"/>
</dbReference>
<evidence type="ECO:0000313" key="1">
    <source>
        <dbReference type="EMBL" id="TSL75274.1"/>
    </source>
</evidence>
<dbReference type="AlphaFoldDB" id="A0A556U114"/>
<dbReference type="Gene3D" id="1.10.10.10">
    <property type="entry name" value="Winged helix-like DNA-binding domain superfamily/Winged helix DNA-binding domain"/>
    <property type="match status" value="1"/>
</dbReference>
<evidence type="ECO:0000313" key="2">
    <source>
        <dbReference type="Proteomes" id="UP000319801"/>
    </source>
</evidence>
<comment type="caution">
    <text evidence="1">The sequence shown here is derived from an EMBL/GenBank/DDBJ whole genome shotgun (WGS) entry which is preliminary data.</text>
</comment>
<dbReference type="OrthoDB" id="245150at2759"/>
<sequence>MGFWVGMGLGLGIGSEDAVKQSEDAVKAEDTIEDEKVSPPHLGLKSIRNICSNSNSPPSWSMIEIVSGKLICVKNDRADNLKNVPHVYCYMKIKFSAVDIEKLGHSAWKTFSRPYSRLRGAEEKREPGMDGQKQKPLFNHVETTRGVGQADLPMGVEKRHDQLVCLQFTSFRMVTTQKAKAQCLLNDHVLTDTLVNKCSLHFAEFHGLEEWMLLRALQALHAEGKAEIITLDDGKGVKFF</sequence>
<dbReference type="SUPFAM" id="SSF46785">
    <property type="entry name" value="Winged helix' DNA-binding domain"/>
    <property type="match status" value="1"/>
</dbReference>
<protein>
    <submittedName>
        <fullName evidence="1">Vacuolar protein-sorting-associated protein 25</fullName>
    </submittedName>
</protein>
<keyword evidence="2" id="KW-1185">Reference proteome</keyword>
<gene>
    <name evidence="1" type="ORF">Baya_7429</name>
</gene>